<gene>
    <name evidence="1" type="ORF">AFUS01_LOCUS12601</name>
</gene>
<organism evidence="1 2">
    <name type="scientific">Allacma fusca</name>
    <dbReference type="NCBI Taxonomy" id="39272"/>
    <lineage>
        <taxon>Eukaryota</taxon>
        <taxon>Metazoa</taxon>
        <taxon>Ecdysozoa</taxon>
        <taxon>Arthropoda</taxon>
        <taxon>Hexapoda</taxon>
        <taxon>Collembola</taxon>
        <taxon>Symphypleona</taxon>
        <taxon>Sminthuridae</taxon>
        <taxon>Allacma</taxon>
    </lineage>
</organism>
<feature type="non-terminal residue" evidence="1">
    <location>
        <position position="1"/>
    </location>
</feature>
<dbReference type="Proteomes" id="UP000708208">
    <property type="component" value="Unassembled WGS sequence"/>
</dbReference>
<evidence type="ECO:0000313" key="2">
    <source>
        <dbReference type="Proteomes" id="UP000708208"/>
    </source>
</evidence>
<accession>A0A8J2JSM6</accession>
<comment type="caution">
    <text evidence="1">The sequence shown here is derived from an EMBL/GenBank/DDBJ whole genome shotgun (WGS) entry which is preliminary data.</text>
</comment>
<dbReference type="AlphaFoldDB" id="A0A8J2JSM6"/>
<keyword evidence="2" id="KW-1185">Reference proteome</keyword>
<protein>
    <submittedName>
        <fullName evidence="1">Uncharacterized protein</fullName>
    </submittedName>
</protein>
<evidence type="ECO:0000313" key="1">
    <source>
        <dbReference type="EMBL" id="CAG7723516.1"/>
    </source>
</evidence>
<dbReference type="OrthoDB" id="354304at2759"/>
<name>A0A8J2JSM6_9HEXA</name>
<dbReference type="EMBL" id="CAJVCH010099880">
    <property type="protein sequence ID" value="CAG7723516.1"/>
    <property type="molecule type" value="Genomic_DNA"/>
</dbReference>
<proteinExistence type="predicted"/>
<reference evidence="1" key="1">
    <citation type="submission" date="2021-06" db="EMBL/GenBank/DDBJ databases">
        <authorList>
            <person name="Hodson N. C."/>
            <person name="Mongue J. A."/>
            <person name="Jaron S. K."/>
        </authorList>
    </citation>
    <scope>NUCLEOTIDE SEQUENCE</scope>
</reference>
<sequence length="111" mass="12746">ELLTRIDSLPKPQTCLVVTHGAILLHLWQYLLNGTTKFVLNNWKPEYYKITRNTGYYVVEVPKIRDPSTPREVNLVAALCSEHLKSLEKDTLEKFAKEEKVANPFAGCMQQ</sequence>